<evidence type="ECO:0000256" key="3">
    <source>
        <dbReference type="ARBA" id="ARBA00004555"/>
    </source>
</evidence>
<evidence type="ECO:0000256" key="12">
    <source>
        <dbReference type="ARBA" id="ARBA00022824"/>
    </source>
</evidence>
<evidence type="ECO:0000256" key="18">
    <source>
        <dbReference type="ARBA" id="ARBA00023228"/>
    </source>
</evidence>
<evidence type="ECO:0000256" key="1">
    <source>
        <dbReference type="ARBA" id="ARBA00004240"/>
    </source>
</evidence>
<reference evidence="23 24" key="1">
    <citation type="journal article" date="2023" name="Antonie Van Leeuwenhoek">
        <title>Mesoterricola silvestris gen. nov., sp. nov., Mesoterricola sediminis sp. nov., Geothrix oryzae sp. nov., Geothrix edaphica sp. nov., Geothrix rubra sp. nov., and Geothrix limicola sp. nov., six novel members of Acidobacteriota isolated from soils.</title>
        <authorList>
            <person name="Itoh H."/>
            <person name="Sugisawa Y."/>
            <person name="Mise K."/>
            <person name="Xu Z."/>
            <person name="Kuniyasu M."/>
            <person name="Ushijima N."/>
            <person name="Kawano K."/>
            <person name="Kobayashi E."/>
            <person name="Shiratori Y."/>
            <person name="Masuda Y."/>
            <person name="Senoo K."/>
        </authorList>
    </citation>
    <scope>NUCLEOTIDE SEQUENCE [LARGE SCALE GENOMIC DNA]</scope>
    <source>
        <strain evidence="23 24">Red804</strain>
    </source>
</reference>
<keyword evidence="7" id="KW-0121">Carboxypeptidase</keyword>
<evidence type="ECO:0000256" key="20">
    <source>
        <dbReference type="ARBA" id="ARBA00033328"/>
    </source>
</evidence>
<keyword evidence="10 21" id="KW-0732">Signal</keyword>
<organism evidence="23 24">
    <name type="scientific">Geothrix limicola</name>
    <dbReference type="NCBI Taxonomy" id="2927978"/>
    <lineage>
        <taxon>Bacteria</taxon>
        <taxon>Pseudomonadati</taxon>
        <taxon>Acidobacteriota</taxon>
        <taxon>Holophagae</taxon>
        <taxon>Holophagales</taxon>
        <taxon>Holophagaceae</taxon>
        <taxon>Geothrix</taxon>
    </lineage>
</organism>
<keyword evidence="15" id="KW-0482">Metalloprotease</keyword>
<keyword evidence="8" id="KW-0645">Protease</keyword>
<name>A0ABQ5QK08_9BACT</name>
<dbReference type="Gene3D" id="3.40.630.10">
    <property type="entry name" value="Zn peptidases"/>
    <property type="match status" value="1"/>
</dbReference>
<evidence type="ECO:0000256" key="4">
    <source>
        <dbReference type="ARBA" id="ARBA00004613"/>
    </source>
</evidence>
<comment type="caution">
    <text evidence="23">The sequence shown here is derived from an EMBL/GenBank/DDBJ whole genome shotgun (WGS) entry which is preliminary data.</text>
</comment>
<evidence type="ECO:0000256" key="21">
    <source>
        <dbReference type="SAM" id="SignalP"/>
    </source>
</evidence>
<evidence type="ECO:0000256" key="17">
    <source>
        <dbReference type="ARBA" id="ARBA00023180"/>
    </source>
</evidence>
<evidence type="ECO:0000256" key="2">
    <source>
        <dbReference type="ARBA" id="ARBA00004371"/>
    </source>
</evidence>
<proteinExistence type="predicted"/>
<feature type="signal peptide" evidence="21">
    <location>
        <begin position="1"/>
        <end position="22"/>
    </location>
</feature>
<keyword evidence="18" id="KW-0458">Lysosome</keyword>
<evidence type="ECO:0000256" key="14">
    <source>
        <dbReference type="ARBA" id="ARBA00023034"/>
    </source>
</evidence>
<dbReference type="SUPFAM" id="SSF53187">
    <property type="entry name" value="Zn-dependent exopeptidases"/>
    <property type="match status" value="1"/>
</dbReference>
<evidence type="ECO:0000256" key="7">
    <source>
        <dbReference type="ARBA" id="ARBA00022645"/>
    </source>
</evidence>
<dbReference type="InterPro" id="IPR007484">
    <property type="entry name" value="Peptidase_M28"/>
</dbReference>
<evidence type="ECO:0000256" key="13">
    <source>
        <dbReference type="ARBA" id="ARBA00022833"/>
    </source>
</evidence>
<keyword evidence="14" id="KW-0333">Golgi apparatus</keyword>
<evidence type="ECO:0000313" key="23">
    <source>
        <dbReference type="EMBL" id="GLH74510.1"/>
    </source>
</evidence>
<accession>A0ABQ5QK08</accession>
<evidence type="ECO:0000256" key="6">
    <source>
        <dbReference type="ARBA" id="ARBA00022525"/>
    </source>
</evidence>
<dbReference type="Gene3D" id="3.50.30.30">
    <property type="match status" value="1"/>
</dbReference>
<evidence type="ECO:0000256" key="16">
    <source>
        <dbReference type="ARBA" id="ARBA00023145"/>
    </source>
</evidence>
<keyword evidence="16" id="KW-0865">Zymogen</keyword>
<evidence type="ECO:0000256" key="10">
    <source>
        <dbReference type="ARBA" id="ARBA00022729"/>
    </source>
</evidence>
<protein>
    <recommendedName>
        <fullName evidence="5">Carboxypeptidase Q</fullName>
    </recommendedName>
    <alternativeName>
        <fullName evidence="20">Plasma glutamate carboxypeptidase</fullName>
    </alternativeName>
</protein>
<dbReference type="Pfam" id="PF04389">
    <property type="entry name" value="Peptidase_M28"/>
    <property type="match status" value="1"/>
</dbReference>
<evidence type="ECO:0000256" key="9">
    <source>
        <dbReference type="ARBA" id="ARBA00022723"/>
    </source>
</evidence>
<evidence type="ECO:0000256" key="5">
    <source>
        <dbReference type="ARBA" id="ARBA00014116"/>
    </source>
</evidence>
<keyword evidence="24" id="KW-1185">Reference proteome</keyword>
<keyword evidence="12" id="KW-0256">Endoplasmic reticulum</keyword>
<evidence type="ECO:0000256" key="15">
    <source>
        <dbReference type="ARBA" id="ARBA00023049"/>
    </source>
</evidence>
<keyword evidence="23" id="KW-0031">Aminopeptidase</keyword>
<evidence type="ECO:0000313" key="24">
    <source>
        <dbReference type="Proteomes" id="UP001165069"/>
    </source>
</evidence>
<dbReference type="RefSeq" id="WP_285576877.1">
    <property type="nucleotide sequence ID" value="NZ_BSDE01000006.1"/>
</dbReference>
<comment type="subunit">
    <text evidence="19">Homodimer. The monomeric form is inactive while the homodimer is active.</text>
</comment>
<feature type="domain" description="Peptidase M28" evidence="22">
    <location>
        <begin position="252"/>
        <end position="430"/>
    </location>
</feature>
<dbReference type="Proteomes" id="UP001165069">
    <property type="component" value="Unassembled WGS sequence"/>
</dbReference>
<keyword evidence="17" id="KW-0325">Glycoprotein</keyword>
<evidence type="ECO:0000256" key="8">
    <source>
        <dbReference type="ARBA" id="ARBA00022670"/>
    </source>
</evidence>
<gene>
    <name evidence="23" type="ORF">GETHLI_30120</name>
</gene>
<keyword evidence="9" id="KW-0479">Metal-binding</keyword>
<evidence type="ECO:0000256" key="19">
    <source>
        <dbReference type="ARBA" id="ARBA00025833"/>
    </source>
</evidence>
<evidence type="ECO:0000259" key="22">
    <source>
        <dbReference type="Pfam" id="PF04389"/>
    </source>
</evidence>
<dbReference type="PANTHER" id="PTHR12053:SF3">
    <property type="entry name" value="CARBOXYPEPTIDASE Q"/>
    <property type="match status" value="1"/>
</dbReference>
<keyword evidence="6" id="KW-0964">Secreted</keyword>
<dbReference type="PANTHER" id="PTHR12053">
    <property type="entry name" value="PROTEASE FAMILY M28 PLASMA GLUTAMATE CARBOXYPEPTIDASE-RELATED"/>
    <property type="match status" value="1"/>
</dbReference>
<comment type="subcellular location">
    <subcellularLocation>
        <location evidence="1">Endoplasmic reticulum</location>
    </subcellularLocation>
    <subcellularLocation>
        <location evidence="3">Golgi apparatus</location>
    </subcellularLocation>
    <subcellularLocation>
        <location evidence="2">Lysosome</location>
    </subcellularLocation>
    <subcellularLocation>
        <location evidence="4">Secreted</location>
    </subcellularLocation>
</comment>
<feature type="chain" id="PRO_5047165116" description="Carboxypeptidase Q" evidence="21">
    <location>
        <begin position="23"/>
        <end position="461"/>
    </location>
</feature>
<sequence length="461" mass="49422">MSLHAALPFCLASTLLVAQAPAQPEGAAPARLIQEIGTRSELMANLEALCDDIGPRLTGSPSLRKAQAWAMAKLRAYGATNVHEETYDLGRPWHRGVAQARLLNANGLSLDVAQVGWTEGTKGVLRADVALLNVKTLAEFRAQAPRLAGKVVLVLSRPRAANEGREDVKAYEAELAKAWREARIALALLPSRKDYGLQDMAGGPSFFYQARAAFITREHANLLQRLVARGLTPRVEAELGGGFGHTRVQASNVVADLPGTDHPEEVVILGAHQDSWDLGSGATDNGTGTVVALEVLRALHAANLRPRRTLRVVLFSGEEQDLLGSRAYVARHAADLSKIQAVLIEDSGSGRISGFPDMKVEAWYAPLVAALAPAKSLGATEVPYGIIGGSDQTAFFERGIPAFAPIQDPLDYASHTQHSQVDAFDHVVKEDLVQGAQVMAVTAWGLLQCERLPHQAPKAEP</sequence>
<keyword evidence="11" id="KW-0378">Hydrolase</keyword>
<dbReference type="EMBL" id="BSDE01000006">
    <property type="protein sequence ID" value="GLH74510.1"/>
    <property type="molecule type" value="Genomic_DNA"/>
</dbReference>
<dbReference type="GO" id="GO:0004177">
    <property type="term" value="F:aminopeptidase activity"/>
    <property type="evidence" value="ECO:0007669"/>
    <property type="project" value="UniProtKB-KW"/>
</dbReference>
<keyword evidence="13" id="KW-0862">Zinc</keyword>
<dbReference type="InterPro" id="IPR039866">
    <property type="entry name" value="CPQ"/>
</dbReference>
<evidence type="ECO:0000256" key="11">
    <source>
        <dbReference type="ARBA" id="ARBA00022801"/>
    </source>
</evidence>